<keyword evidence="3" id="KW-1185">Reference proteome</keyword>
<dbReference type="AlphaFoldDB" id="A0A1I7N273"/>
<dbReference type="STRING" id="429728.SAMN05216456_0581"/>
<proteinExistence type="inferred from homology"/>
<gene>
    <name evidence="2" type="ORF">SAMN05216456_0581</name>
</gene>
<dbReference type="Gene3D" id="3.40.50.720">
    <property type="entry name" value="NAD(P)-binding Rossmann-like Domain"/>
    <property type="match status" value="1"/>
</dbReference>
<dbReference type="PANTHER" id="PTHR42879">
    <property type="entry name" value="3-OXOACYL-(ACYL-CARRIER-PROTEIN) REDUCTASE"/>
    <property type="match status" value="1"/>
</dbReference>
<dbReference type="RefSeq" id="WP_092420662.1">
    <property type="nucleotide sequence ID" value="NZ_FPCK01000001.1"/>
</dbReference>
<evidence type="ECO:0000256" key="1">
    <source>
        <dbReference type="ARBA" id="ARBA00006484"/>
    </source>
</evidence>
<name>A0A1I7N273_9HYPH</name>
<accession>A0A1I7N273</accession>
<dbReference type="SUPFAM" id="SSF51735">
    <property type="entry name" value="NAD(P)-binding Rossmann-fold domains"/>
    <property type="match status" value="1"/>
</dbReference>
<dbReference type="Pfam" id="PF13561">
    <property type="entry name" value="adh_short_C2"/>
    <property type="match status" value="1"/>
</dbReference>
<dbReference type="EMBL" id="FPCK01000001">
    <property type="protein sequence ID" value="SFV28715.1"/>
    <property type="molecule type" value="Genomic_DNA"/>
</dbReference>
<comment type="similarity">
    <text evidence="1">Belongs to the short-chain dehydrogenases/reductases (SDR) family.</text>
</comment>
<reference evidence="2 3" key="1">
    <citation type="submission" date="2016-10" db="EMBL/GenBank/DDBJ databases">
        <authorList>
            <person name="de Groot N.N."/>
        </authorList>
    </citation>
    <scope>NUCLEOTIDE SEQUENCE [LARGE SCALE GENOMIC DNA]</scope>
    <source>
        <strain evidence="2 3">IPL20</strain>
    </source>
</reference>
<sequence>MKLGLENRRAVVLGASKGLGAAIAVALANEGATVIGGARTTDAILALNDQLTPGAGGSISAQSLDLADRMSVGSFTKAILAEGGADILIGNSGGPPPGEAASLAPEDFLRQFEIMVTPLISIAQALLPAMREKKWGRLITLTSSGVEAPIPRLAISNALRQSLLGWNKTLAAEVAADNITVNTIVQGRIHTDRVDQLDEATAKRLGKSVEEVRAQSIATIPAGRYGRPEELADAVAFLASERASYITGSLIRIDGGMIRSI</sequence>
<protein>
    <submittedName>
        <fullName evidence="2">3-oxoacyl-[acyl-carrier protein] reductase</fullName>
    </submittedName>
</protein>
<dbReference type="OrthoDB" id="9793325at2"/>
<dbReference type="InterPro" id="IPR050259">
    <property type="entry name" value="SDR"/>
</dbReference>
<dbReference type="PANTHER" id="PTHR42879:SF6">
    <property type="entry name" value="NADPH-DEPENDENT REDUCTASE BACG"/>
    <property type="match status" value="1"/>
</dbReference>
<dbReference type="PRINTS" id="PR00081">
    <property type="entry name" value="GDHRDH"/>
</dbReference>
<organism evidence="2 3">
    <name type="scientific">Devosia crocina</name>
    <dbReference type="NCBI Taxonomy" id="429728"/>
    <lineage>
        <taxon>Bacteria</taxon>
        <taxon>Pseudomonadati</taxon>
        <taxon>Pseudomonadota</taxon>
        <taxon>Alphaproteobacteria</taxon>
        <taxon>Hyphomicrobiales</taxon>
        <taxon>Devosiaceae</taxon>
        <taxon>Devosia</taxon>
    </lineage>
</organism>
<evidence type="ECO:0000313" key="2">
    <source>
        <dbReference type="EMBL" id="SFV28715.1"/>
    </source>
</evidence>
<evidence type="ECO:0000313" key="3">
    <source>
        <dbReference type="Proteomes" id="UP000199074"/>
    </source>
</evidence>
<dbReference type="InterPro" id="IPR002347">
    <property type="entry name" value="SDR_fam"/>
</dbReference>
<dbReference type="InterPro" id="IPR036291">
    <property type="entry name" value="NAD(P)-bd_dom_sf"/>
</dbReference>
<dbReference type="Proteomes" id="UP000199074">
    <property type="component" value="Unassembled WGS sequence"/>
</dbReference>